<sequence length="96" mass="10313">MLEASLELYRDLSVALRGLITRLKADAGMTAGDAKETGKEVESALASHRKALQTVLDLEASFGKRKQAWADGASELDLDAARAEIAERLAVWLAEG</sequence>
<proteinExistence type="predicted"/>
<dbReference type="EMBL" id="JACHFM010000003">
    <property type="protein sequence ID" value="MBB5223482.1"/>
    <property type="molecule type" value="Genomic_DNA"/>
</dbReference>
<evidence type="ECO:0000313" key="1">
    <source>
        <dbReference type="EMBL" id="MBB5223482.1"/>
    </source>
</evidence>
<name>A0A840SWJ5_9RHOB</name>
<comment type="caution">
    <text evidence="1">The sequence shown here is derived from an EMBL/GenBank/DDBJ whole genome shotgun (WGS) entry which is preliminary data.</text>
</comment>
<dbReference type="RefSeq" id="WP_221288728.1">
    <property type="nucleotide sequence ID" value="NZ_JACHFM010000003.1"/>
</dbReference>
<dbReference type="Proteomes" id="UP000549457">
    <property type="component" value="Unassembled WGS sequence"/>
</dbReference>
<organism evidence="1 2">
    <name type="scientific">Amaricoccus macauensis</name>
    <dbReference type="NCBI Taxonomy" id="57001"/>
    <lineage>
        <taxon>Bacteria</taxon>
        <taxon>Pseudomonadati</taxon>
        <taxon>Pseudomonadota</taxon>
        <taxon>Alphaproteobacteria</taxon>
        <taxon>Rhodobacterales</taxon>
        <taxon>Paracoccaceae</taxon>
        <taxon>Amaricoccus</taxon>
    </lineage>
</organism>
<reference evidence="1 2" key="1">
    <citation type="submission" date="2020-08" db="EMBL/GenBank/DDBJ databases">
        <title>Genomic Encyclopedia of Type Strains, Phase IV (KMG-IV): sequencing the most valuable type-strain genomes for metagenomic binning, comparative biology and taxonomic classification.</title>
        <authorList>
            <person name="Goeker M."/>
        </authorList>
    </citation>
    <scope>NUCLEOTIDE SEQUENCE [LARGE SCALE GENOMIC DNA]</scope>
    <source>
        <strain evidence="1 2">DSM 101730</strain>
    </source>
</reference>
<keyword evidence="2" id="KW-1185">Reference proteome</keyword>
<dbReference type="AlphaFoldDB" id="A0A840SWJ5"/>
<gene>
    <name evidence="1" type="ORF">HNP73_003429</name>
</gene>
<evidence type="ECO:0000313" key="2">
    <source>
        <dbReference type="Proteomes" id="UP000549457"/>
    </source>
</evidence>
<accession>A0A840SWJ5</accession>
<protein>
    <submittedName>
        <fullName evidence="1">Uncharacterized protein</fullName>
    </submittedName>
</protein>